<dbReference type="GO" id="GO:0034599">
    <property type="term" value="P:cellular response to oxidative stress"/>
    <property type="evidence" value="ECO:0007669"/>
    <property type="project" value="TreeGrafter"/>
</dbReference>
<dbReference type="GO" id="GO:0050660">
    <property type="term" value="F:flavin adenine dinucleotide binding"/>
    <property type="evidence" value="ECO:0007669"/>
    <property type="project" value="InterPro"/>
</dbReference>
<dbReference type="FunFam" id="3.50.50.60:FF:000190">
    <property type="entry name" value="Thioredoxin reductase"/>
    <property type="match status" value="1"/>
</dbReference>
<evidence type="ECO:0000313" key="16">
    <source>
        <dbReference type="Proteomes" id="UP000722791"/>
    </source>
</evidence>
<dbReference type="GO" id="GO:0004791">
    <property type="term" value="F:thioredoxin-disulfide reductase (NADPH) activity"/>
    <property type="evidence" value="ECO:0007669"/>
    <property type="project" value="UniProtKB-EC"/>
</dbReference>
<keyword evidence="7" id="KW-1015">Disulfide bond</keyword>
<keyword evidence="4 10" id="KW-0274">FAD</keyword>
<evidence type="ECO:0000313" key="15">
    <source>
        <dbReference type="EMBL" id="GIM13414.1"/>
    </source>
</evidence>
<keyword evidence="5" id="KW-0521">NADP</keyword>
<dbReference type="PANTHER" id="PTHR42737">
    <property type="entry name" value="GLUTATHIONE REDUCTASE"/>
    <property type="match status" value="1"/>
</dbReference>
<dbReference type="GO" id="GO:0006749">
    <property type="term" value="P:glutathione metabolic process"/>
    <property type="evidence" value="ECO:0007669"/>
    <property type="project" value="TreeGrafter"/>
</dbReference>
<dbReference type="InterPro" id="IPR004099">
    <property type="entry name" value="Pyr_nucl-diS_OxRdtase_dimer"/>
</dbReference>
<evidence type="ECO:0000256" key="1">
    <source>
        <dbReference type="ARBA" id="ARBA00007532"/>
    </source>
</evidence>
<dbReference type="GO" id="GO:0004362">
    <property type="term" value="F:glutathione-disulfide reductase (NADPH) activity"/>
    <property type="evidence" value="ECO:0007669"/>
    <property type="project" value="TreeGrafter"/>
</dbReference>
<dbReference type="SUPFAM" id="SSF55424">
    <property type="entry name" value="FAD/NAD-linked reductases, dimerisation (C-terminal) domain"/>
    <property type="match status" value="1"/>
</dbReference>
<dbReference type="NCBIfam" id="TIGR01438">
    <property type="entry name" value="TGR"/>
    <property type="match status" value="1"/>
</dbReference>
<comment type="similarity">
    <text evidence="1 12">Belongs to the class-I pyridine nucleotide-disulfide oxidoreductase family.</text>
</comment>
<dbReference type="Pfam" id="PF07992">
    <property type="entry name" value="Pyr_redox_2"/>
    <property type="match status" value="1"/>
</dbReference>
<dbReference type="Gene3D" id="3.50.50.60">
    <property type="entry name" value="FAD/NAD(P)-binding domain"/>
    <property type="match status" value="2"/>
</dbReference>
<evidence type="ECO:0000256" key="8">
    <source>
        <dbReference type="ARBA" id="ARBA00023284"/>
    </source>
</evidence>
<protein>
    <recommendedName>
        <fullName evidence="2">thioredoxin-disulfide reductase (NADPH)</fullName>
        <ecNumber evidence="2">1.8.1.9</ecNumber>
    </recommendedName>
</protein>
<evidence type="ECO:0000256" key="11">
    <source>
        <dbReference type="PIRSR" id="PIRSR000350-4"/>
    </source>
</evidence>
<dbReference type="GO" id="GO:0005739">
    <property type="term" value="C:mitochondrion"/>
    <property type="evidence" value="ECO:0007669"/>
    <property type="project" value="TreeGrafter"/>
</dbReference>
<comment type="caution">
    <text evidence="15">The sequence shown here is derived from an EMBL/GenBank/DDBJ whole genome shotgun (WGS) entry which is preliminary data.</text>
</comment>
<accession>A0A8J4LWW1</accession>
<dbReference type="Pfam" id="PF02852">
    <property type="entry name" value="Pyr_redox_dim"/>
    <property type="match status" value="1"/>
</dbReference>
<evidence type="ECO:0000256" key="9">
    <source>
        <dbReference type="PIRSR" id="PIRSR000350-2"/>
    </source>
</evidence>
<dbReference type="EC" id="1.8.1.9" evidence="2"/>
<dbReference type="PRINTS" id="PR00411">
    <property type="entry name" value="PNDRDTASEI"/>
</dbReference>
<dbReference type="AlphaFoldDB" id="A0A8J4LWW1"/>
<feature type="binding site" evidence="10">
    <location>
        <begin position="239"/>
        <end position="246"/>
    </location>
    <ligand>
        <name>NAD(+)</name>
        <dbReference type="ChEBI" id="CHEBI:57540"/>
    </ligand>
</feature>
<dbReference type="InterPro" id="IPR016156">
    <property type="entry name" value="FAD/NAD-linked_Rdtase_dimer_sf"/>
</dbReference>
<evidence type="ECO:0000256" key="12">
    <source>
        <dbReference type="RuleBase" id="RU003691"/>
    </source>
</evidence>
<keyword evidence="3 12" id="KW-0285">Flavoprotein</keyword>
<keyword evidence="10" id="KW-0520">NAD</keyword>
<dbReference type="GO" id="GO:0005829">
    <property type="term" value="C:cytosol"/>
    <property type="evidence" value="ECO:0007669"/>
    <property type="project" value="TreeGrafter"/>
</dbReference>
<dbReference type="InterPro" id="IPR036188">
    <property type="entry name" value="FAD/NAD-bd_sf"/>
</dbReference>
<sequence length="542" mass="58540">DLRPTRFRETRAKVKLGAVVAKLHPGRTQGCQMEEEPKAADNAAAPADTFPEYEWDLVVIGGGSGGLACAKEAANLGKRVCLLDYVVPSPQGTSWGLGGTCVNVGCIPKKLFHQAGLLGEGFSDARSFGWKLPEGAELDWEALVMGVQSHIGSLNWGYRVALREASVKYLNAKGSFVDPHTVEAVEHNGTTLTLKAERIVIAVGGRPKYLGVPGDRELCLTSDDVFSRSAKPGRTLVVGASYIALECAGFLHALGFPVAVMARSIFLRGFDQEIAEMIGRDLERRGVRIIRPAVPTAFARDGEQVRCTFKNLDFGLEISESFDTVLLAVGRDACTSDLGLDRAGVIVDPRSGKIPVVAEQTNVPWIYAIGDVLENRQELTPVAIKAGVRLARRLYAGGMLQMDYDAVPTTVFTPLEYGCVGYSEEAATTKYGEENIEIYVSHLKPLEWTLNHEKLNGQPVRNDSSVYCKLITNSADKERVVGVHYVGPNAGEIIQGMAIAVKAGATKADFDDCIGIHPTVAEEFTILEVTKRSGKSSLKKGC</sequence>
<dbReference type="InterPro" id="IPR006338">
    <property type="entry name" value="Thioredoxin/glutathione_Rdtase"/>
</dbReference>
<evidence type="ECO:0000259" key="14">
    <source>
        <dbReference type="Pfam" id="PF07992"/>
    </source>
</evidence>
<evidence type="ECO:0000256" key="3">
    <source>
        <dbReference type="ARBA" id="ARBA00022630"/>
    </source>
</evidence>
<dbReference type="PRINTS" id="PR00368">
    <property type="entry name" value="FADPNR"/>
</dbReference>
<gene>
    <name evidence="15" type="ORF">Vretimale_16553</name>
</gene>
<feature type="binding site" evidence="10">
    <location>
        <position position="174"/>
    </location>
    <ligand>
        <name>FAD</name>
        <dbReference type="ChEBI" id="CHEBI:57692"/>
    </ligand>
</feature>
<evidence type="ECO:0000256" key="4">
    <source>
        <dbReference type="ARBA" id="ARBA00022827"/>
    </source>
</evidence>
<evidence type="ECO:0000259" key="13">
    <source>
        <dbReference type="Pfam" id="PF02852"/>
    </source>
</evidence>
<feature type="binding site" evidence="10">
    <location>
        <position position="371"/>
    </location>
    <ligand>
        <name>FAD</name>
        <dbReference type="ChEBI" id="CHEBI:57692"/>
    </ligand>
</feature>
<dbReference type="Gene3D" id="3.30.390.30">
    <property type="match status" value="1"/>
</dbReference>
<evidence type="ECO:0000256" key="6">
    <source>
        <dbReference type="ARBA" id="ARBA00023002"/>
    </source>
</evidence>
<comment type="cofactor">
    <cofactor evidence="10">
        <name>FAD</name>
        <dbReference type="ChEBI" id="CHEBI:57692"/>
    </cofactor>
    <text evidence="10">Binds 1 FAD per subunit.</text>
</comment>
<evidence type="ECO:0000256" key="7">
    <source>
        <dbReference type="ARBA" id="ARBA00023157"/>
    </source>
</evidence>
<feature type="domain" description="Pyridine nucleotide-disulphide oxidoreductase dimerisation" evidence="13">
    <location>
        <begin position="407"/>
        <end position="525"/>
    </location>
</feature>
<dbReference type="Proteomes" id="UP000722791">
    <property type="component" value="Unassembled WGS sequence"/>
</dbReference>
<dbReference type="PIRSF" id="PIRSF000350">
    <property type="entry name" value="Mercury_reductase_MerA"/>
    <property type="match status" value="1"/>
</dbReference>
<name>A0A8J4LWW1_9CHLO</name>
<keyword evidence="6 12" id="KW-0560">Oxidoreductase</keyword>
<dbReference type="FunFam" id="3.30.390.30:FF:000004">
    <property type="entry name" value="Thioredoxin reductase 1, cytoplasmic"/>
    <property type="match status" value="1"/>
</dbReference>
<evidence type="ECO:0000256" key="10">
    <source>
        <dbReference type="PIRSR" id="PIRSR000350-3"/>
    </source>
</evidence>
<feature type="domain" description="FAD/NAD(P)-binding" evidence="14">
    <location>
        <begin position="56"/>
        <end position="387"/>
    </location>
</feature>
<feature type="binding site" evidence="10">
    <location>
        <position position="110"/>
    </location>
    <ligand>
        <name>FAD</name>
        <dbReference type="ChEBI" id="CHEBI:57692"/>
    </ligand>
</feature>
<dbReference type="InterPro" id="IPR023753">
    <property type="entry name" value="FAD/NAD-binding_dom"/>
</dbReference>
<dbReference type="InterPro" id="IPR001100">
    <property type="entry name" value="Pyr_nuc-diS_OxRdtase"/>
</dbReference>
<proteinExistence type="inferred from homology"/>
<keyword evidence="8 12" id="KW-0676">Redox-active center</keyword>
<feature type="binding site" evidence="10">
    <location>
        <position position="330"/>
    </location>
    <ligand>
        <name>NAD(+)</name>
        <dbReference type="ChEBI" id="CHEBI:57540"/>
    </ligand>
</feature>
<reference evidence="15" key="1">
    <citation type="journal article" date="2021" name="Proc. Natl. Acad. Sci. U.S.A.">
        <title>Three genomes in the algal genus Volvox reveal the fate of a haploid sex-determining region after a transition to homothallism.</title>
        <authorList>
            <person name="Yamamoto K."/>
            <person name="Hamaji T."/>
            <person name="Kawai-Toyooka H."/>
            <person name="Matsuzaki R."/>
            <person name="Takahashi F."/>
            <person name="Nishimura Y."/>
            <person name="Kawachi M."/>
            <person name="Noguchi H."/>
            <person name="Minakuchi Y."/>
            <person name="Umen J.G."/>
            <person name="Toyoda A."/>
            <person name="Nozaki H."/>
        </authorList>
    </citation>
    <scope>NUCLEOTIDE SEQUENCE</scope>
    <source>
        <strain evidence="15">NIES-3785</strain>
    </source>
</reference>
<evidence type="ECO:0000256" key="5">
    <source>
        <dbReference type="ARBA" id="ARBA00022857"/>
    </source>
</evidence>
<dbReference type="InterPro" id="IPR012999">
    <property type="entry name" value="Pyr_OxRdtase_I_AS"/>
</dbReference>
<dbReference type="SUPFAM" id="SSF51905">
    <property type="entry name" value="FAD/NAD(P)-binding domain"/>
    <property type="match status" value="1"/>
</dbReference>
<dbReference type="PANTHER" id="PTHR42737:SF2">
    <property type="entry name" value="GLUTATHIONE REDUCTASE"/>
    <property type="match status" value="1"/>
</dbReference>
<dbReference type="EMBL" id="BNCQ01000048">
    <property type="protein sequence ID" value="GIM13414.1"/>
    <property type="molecule type" value="Genomic_DNA"/>
</dbReference>
<keyword evidence="10" id="KW-0547">Nucleotide-binding</keyword>
<feature type="disulfide bond" description="Redox-active" evidence="11">
    <location>
        <begin position="101"/>
        <end position="106"/>
    </location>
</feature>
<dbReference type="PROSITE" id="PS00076">
    <property type="entry name" value="PYRIDINE_REDOX_1"/>
    <property type="match status" value="1"/>
</dbReference>
<dbReference type="GO" id="GO:0045454">
    <property type="term" value="P:cell redox homeostasis"/>
    <property type="evidence" value="ECO:0007669"/>
    <property type="project" value="InterPro"/>
</dbReference>
<dbReference type="InterPro" id="IPR046952">
    <property type="entry name" value="GSHR/TRXR-like"/>
</dbReference>
<feature type="active site" description="Proton acceptor" evidence="9">
    <location>
        <position position="517"/>
    </location>
</feature>
<organism evidence="15 16">
    <name type="scientific">Volvox reticuliferus</name>
    <dbReference type="NCBI Taxonomy" id="1737510"/>
    <lineage>
        <taxon>Eukaryota</taxon>
        <taxon>Viridiplantae</taxon>
        <taxon>Chlorophyta</taxon>
        <taxon>core chlorophytes</taxon>
        <taxon>Chlorophyceae</taxon>
        <taxon>CS clade</taxon>
        <taxon>Chlamydomonadales</taxon>
        <taxon>Volvocaceae</taxon>
        <taxon>Volvox</taxon>
    </lineage>
</organism>
<evidence type="ECO:0000256" key="2">
    <source>
        <dbReference type="ARBA" id="ARBA00012610"/>
    </source>
</evidence>
<feature type="non-terminal residue" evidence="15">
    <location>
        <position position="1"/>
    </location>
</feature>